<dbReference type="AlphaFoldDB" id="A0A1M7JEZ3"/>
<dbReference type="PRINTS" id="PR00081">
    <property type="entry name" value="GDHRDH"/>
</dbReference>
<organism evidence="2 3">
    <name type="scientific">Roseovarius litoreus</name>
    <dbReference type="NCBI Taxonomy" id="1155722"/>
    <lineage>
        <taxon>Bacteria</taxon>
        <taxon>Pseudomonadati</taxon>
        <taxon>Pseudomonadota</taxon>
        <taxon>Alphaproteobacteria</taxon>
        <taxon>Rhodobacterales</taxon>
        <taxon>Roseobacteraceae</taxon>
        <taxon>Roseovarius</taxon>
    </lineage>
</organism>
<dbReference type="GO" id="GO:0016616">
    <property type="term" value="F:oxidoreductase activity, acting on the CH-OH group of donors, NAD or NADP as acceptor"/>
    <property type="evidence" value="ECO:0007669"/>
    <property type="project" value="TreeGrafter"/>
</dbReference>
<dbReference type="FunFam" id="3.40.50.720:FF:000084">
    <property type="entry name" value="Short-chain dehydrogenase reductase"/>
    <property type="match status" value="1"/>
</dbReference>
<dbReference type="Gene3D" id="3.40.50.720">
    <property type="entry name" value="NAD(P)-binding Rossmann-like Domain"/>
    <property type="match status" value="1"/>
</dbReference>
<keyword evidence="3" id="KW-1185">Reference proteome</keyword>
<dbReference type="RefSeq" id="WP_149780381.1">
    <property type="nucleotide sequence ID" value="NZ_FRCB01000008.1"/>
</dbReference>
<evidence type="ECO:0000313" key="2">
    <source>
        <dbReference type="EMBL" id="SHM51461.1"/>
    </source>
</evidence>
<dbReference type="PANTHER" id="PTHR42760">
    <property type="entry name" value="SHORT-CHAIN DEHYDROGENASES/REDUCTASES FAMILY MEMBER"/>
    <property type="match status" value="1"/>
</dbReference>
<dbReference type="PANTHER" id="PTHR42760:SF40">
    <property type="entry name" value="3-OXOACYL-[ACYL-CARRIER-PROTEIN] REDUCTASE, CHLOROPLASTIC"/>
    <property type="match status" value="1"/>
</dbReference>
<reference evidence="2 3" key="1">
    <citation type="submission" date="2016-11" db="EMBL/GenBank/DDBJ databases">
        <authorList>
            <person name="Varghese N."/>
            <person name="Submissions S."/>
        </authorList>
    </citation>
    <scope>NUCLEOTIDE SEQUENCE [LARGE SCALE GENOMIC DNA]</scope>
    <source>
        <strain evidence="2 3">DSM 28249</strain>
    </source>
</reference>
<dbReference type="EMBL" id="FRCB01000008">
    <property type="protein sequence ID" value="SHM51461.1"/>
    <property type="molecule type" value="Genomic_DNA"/>
</dbReference>
<dbReference type="PRINTS" id="PR00080">
    <property type="entry name" value="SDRFAMILY"/>
</dbReference>
<accession>A0A1M7JEZ3</accession>
<dbReference type="InterPro" id="IPR036291">
    <property type="entry name" value="NAD(P)-bd_dom_sf"/>
</dbReference>
<dbReference type="Proteomes" id="UP000322545">
    <property type="component" value="Unassembled WGS sequence"/>
</dbReference>
<dbReference type="InterPro" id="IPR020904">
    <property type="entry name" value="Sc_DH/Rdtase_CS"/>
</dbReference>
<evidence type="ECO:0000256" key="1">
    <source>
        <dbReference type="ARBA" id="ARBA00006484"/>
    </source>
</evidence>
<dbReference type="SUPFAM" id="SSF51735">
    <property type="entry name" value="NAD(P)-binding Rossmann-fold domains"/>
    <property type="match status" value="1"/>
</dbReference>
<dbReference type="GO" id="GO:0030497">
    <property type="term" value="P:fatty acid elongation"/>
    <property type="evidence" value="ECO:0007669"/>
    <property type="project" value="TreeGrafter"/>
</dbReference>
<comment type="similarity">
    <text evidence="1">Belongs to the short-chain dehydrogenases/reductases (SDR) family.</text>
</comment>
<evidence type="ECO:0000313" key="3">
    <source>
        <dbReference type="Proteomes" id="UP000322545"/>
    </source>
</evidence>
<dbReference type="Pfam" id="PF13561">
    <property type="entry name" value="adh_short_C2"/>
    <property type="match status" value="1"/>
</dbReference>
<dbReference type="InterPro" id="IPR002347">
    <property type="entry name" value="SDR_fam"/>
</dbReference>
<dbReference type="PROSITE" id="PS00061">
    <property type="entry name" value="ADH_SHORT"/>
    <property type="match status" value="1"/>
</dbReference>
<gene>
    <name evidence="2" type="ORF">SAMN05443432_108155</name>
</gene>
<sequence>MRLALVTGAASGLGLATARRLAADGMRVVVSDLDERACEGVAQSLDGHGHVGLRLDVSDEAEVAGTFARIEAEIALVDVLAHFAGTLGRGGMASGVRLIDTTVEEWEKVNRINALGTFLCLREYARCRAERPVEHGRVIAVTSVVAQTGGLQSGTAYSASKGSVLGLVRTAARDLAEAGITVNCISPGAIDTPMLAKATGDAEGGTKYRMLDAIPLRRVGGPEEVAAAAAYLASIDAGYVTGATIDVNGGLFIG</sequence>
<proteinExistence type="inferred from homology"/>
<protein>
    <submittedName>
        <fullName evidence="2">3-oxoacyl-[acyl-carrier protein] reductase</fullName>
    </submittedName>
</protein>
<name>A0A1M7JEZ3_9RHOB</name>